<evidence type="ECO:0000259" key="10">
    <source>
        <dbReference type="Pfam" id="PF02880"/>
    </source>
</evidence>
<reference evidence="11" key="1">
    <citation type="submission" date="2020-05" db="EMBL/GenBank/DDBJ databases">
        <authorList>
            <person name="Chiriac C."/>
            <person name="Salcher M."/>
            <person name="Ghai R."/>
            <person name="Kavagutti S V."/>
        </authorList>
    </citation>
    <scope>NUCLEOTIDE SEQUENCE</scope>
</reference>
<dbReference type="AlphaFoldDB" id="A0A6J6Q0X9"/>
<keyword evidence="4" id="KW-0479">Metal-binding</keyword>
<proteinExistence type="inferred from homology"/>
<dbReference type="Gene3D" id="3.40.120.10">
    <property type="entry name" value="Alpha-D-Glucose-1,6-Bisphosphate, subunit A, domain 3"/>
    <property type="match status" value="3"/>
</dbReference>
<dbReference type="Pfam" id="PF02880">
    <property type="entry name" value="PGM_PMM_III"/>
    <property type="match status" value="1"/>
</dbReference>
<evidence type="ECO:0000256" key="4">
    <source>
        <dbReference type="ARBA" id="ARBA00022723"/>
    </source>
</evidence>
<dbReference type="InterPro" id="IPR050060">
    <property type="entry name" value="Phosphoglucosamine_mutase"/>
</dbReference>
<dbReference type="NCBIfam" id="TIGR01455">
    <property type="entry name" value="glmM"/>
    <property type="match status" value="1"/>
</dbReference>
<feature type="domain" description="Alpha-D-phosphohexomutase alpha/beta/alpha" evidence="8">
    <location>
        <begin position="2"/>
        <end position="125"/>
    </location>
</feature>
<dbReference type="GO" id="GO:0009252">
    <property type="term" value="P:peptidoglycan biosynthetic process"/>
    <property type="evidence" value="ECO:0007669"/>
    <property type="project" value="TreeGrafter"/>
</dbReference>
<dbReference type="SUPFAM" id="SSF55957">
    <property type="entry name" value="Phosphoglucomutase, C-terminal domain"/>
    <property type="match status" value="1"/>
</dbReference>
<dbReference type="GO" id="GO:0000287">
    <property type="term" value="F:magnesium ion binding"/>
    <property type="evidence" value="ECO:0007669"/>
    <property type="project" value="InterPro"/>
</dbReference>
<dbReference type="SUPFAM" id="SSF53738">
    <property type="entry name" value="Phosphoglucomutase, first 3 domains"/>
    <property type="match status" value="3"/>
</dbReference>
<dbReference type="FunFam" id="3.30.310.50:FF:000001">
    <property type="entry name" value="Phosphoglucosamine mutase"/>
    <property type="match status" value="1"/>
</dbReference>
<keyword evidence="6" id="KW-0413">Isomerase</keyword>
<protein>
    <submittedName>
        <fullName evidence="11">Unannotated protein</fullName>
    </submittedName>
</protein>
<dbReference type="GO" id="GO:0008966">
    <property type="term" value="F:phosphoglucosamine mutase activity"/>
    <property type="evidence" value="ECO:0007669"/>
    <property type="project" value="InterPro"/>
</dbReference>
<dbReference type="InterPro" id="IPR005844">
    <property type="entry name" value="A-D-PHexomutase_a/b/a-I"/>
</dbReference>
<dbReference type="FunFam" id="3.40.120.10:FF:000003">
    <property type="entry name" value="Phosphoglucosamine mutase"/>
    <property type="match status" value="1"/>
</dbReference>
<dbReference type="InterPro" id="IPR005841">
    <property type="entry name" value="Alpha-D-phosphohexomutase_SF"/>
</dbReference>
<evidence type="ECO:0000313" key="12">
    <source>
        <dbReference type="EMBL" id="CAB4984126.1"/>
    </source>
</evidence>
<evidence type="ECO:0000313" key="11">
    <source>
        <dbReference type="EMBL" id="CAB4704192.1"/>
    </source>
</evidence>
<dbReference type="EMBL" id="CAFBOT010000028">
    <property type="protein sequence ID" value="CAB4984126.1"/>
    <property type="molecule type" value="Genomic_DNA"/>
</dbReference>
<comment type="similarity">
    <text evidence="2">Belongs to the phosphohexose mutase family.</text>
</comment>
<dbReference type="InterPro" id="IPR006352">
    <property type="entry name" value="GlmM_bact"/>
</dbReference>
<evidence type="ECO:0000259" key="9">
    <source>
        <dbReference type="Pfam" id="PF02879"/>
    </source>
</evidence>
<comment type="cofactor">
    <cofactor evidence="1">
        <name>Mg(2+)</name>
        <dbReference type="ChEBI" id="CHEBI:18420"/>
    </cofactor>
</comment>
<dbReference type="PANTHER" id="PTHR42946">
    <property type="entry name" value="PHOSPHOHEXOSE MUTASE"/>
    <property type="match status" value="1"/>
</dbReference>
<accession>A0A6J6Q0X9</accession>
<feature type="domain" description="Alpha-D-phosphohexomutase alpha/beta/alpha" evidence="9">
    <location>
        <begin position="145"/>
        <end position="242"/>
    </location>
</feature>
<keyword evidence="5" id="KW-0460">Magnesium</keyword>
<dbReference type="InterPro" id="IPR036900">
    <property type="entry name" value="A-D-PHexomutase_C_sf"/>
</dbReference>
<evidence type="ECO:0000256" key="6">
    <source>
        <dbReference type="ARBA" id="ARBA00023235"/>
    </source>
</evidence>
<sequence>MLTFGTDGVRGVAFDELSEEYVFNLGRVAAQVLGINTVVVGRDTRESGQRLLTALSSGFVAGGASVQSLGVVPTPLVAFVAAQKQCAGAVVTASHNPYSDNGVKIFAVGGVKLSDEQQDSISNSMALEPMGALLAEVPQLEQPTDSYLEHLASLFTPKALSGVRVVLDCANGAMSDVAPYAFARLGAEVIAIHCEPDGKNINAECGAAHTDALSEAVRLHQADMGLAFDGDGDRVIACDHAGNVVDGDHLLALAATDLRDRKQLRNNTVAVTVMTNAGFHRAMKEQKISVVTTAVGDRNILVALDKDDLVLGGEQSGHIIYRNHATTGDGALAGLMLLDLVRRKGVPLQQLAREAMTSLPQVLINVKVERMEKDLTKLFASEIAAAEKQLQGVGRVLLRASGTEPLVRVMVEAQYEETAGKVAQALADSVILRLGQHR</sequence>
<evidence type="ECO:0000256" key="3">
    <source>
        <dbReference type="ARBA" id="ARBA00022553"/>
    </source>
</evidence>
<name>A0A6J6Q0X9_9ZZZZ</name>
<dbReference type="InterPro" id="IPR005846">
    <property type="entry name" value="A-D-PHexomutase_a/b/a-III"/>
</dbReference>
<dbReference type="GO" id="GO:0005975">
    <property type="term" value="P:carbohydrate metabolic process"/>
    <property type="evidence" value="ECO:0007669"/>
    <property type="project" value="InterPro"/>
</dbReference>
<dbReference type="PANTHER" id="PTHR42946:SF1">
    <property type="entry name" value="PHOSPHOGLUCOMUTASE (ALPHA-D-GLUCOSE-1,6-BISPHOSPHATE-DEPENDENT)"/>
    <property type="match status" value="1"/>
</dbReference>
<dbReference type="Pfam" id="PF02878">
    <property type="entry name" value="PGM_PMM_I"/>
    <property type="match status" value="1"/>
</dbReference>
<dbReference type="PRINTS" id="PR00509">
    <property type="entry name" value="PGMPMM"/>
</dbReference>
<dbReference type="InterPro" id="IPR016055">
    <property type="entry name" value="A-D-PHexomutase_a/b/a-I/II/III"/>
</dbReference>
<evidence type="ECO:0000256" key="5">
    <source>
        <dbReference type="ARBA" id="ARBA00022842"/>
    </source>
</evidence>
<keyword evidence="3" id="KW-0597">Phosphoprotein</keyword>
<evidence type="ECO:0000256" key="2">
    <source>
        <dbReference type="ARBA" id="ARBA00010231"/>
    </source>
</evidence>
<dbReference type="Pfam" id="PF00408">
    <property type="entry name" value="PGM_PMM_IV"/>
    <property type="match status" value="1"/>
</dbReference>
<feature type="domain" description="Alpha-D-phosphohexomutase alpha/beta/alpha" evidence="10">
    <location>
        <begin position="246"/>
        <end position="357"/>
    </location>
</feature>
<dbReference type="GO" id="GO:0005829">
    <property type="term" value="C:cytosol"/>
    <property type="evidence" value="ECO:0007669"/>
    <property type="project" value="TreeGrafter"/>
</dbReference>
<evidence type="ECO:0000259" key="7">
    <source>
        <dbReference type="Pfam" id="PF00408"/>
    </source>
</evidence>
<dbReference type="InterPro" id="IPR005843">
    <property type="entry name" value="A-D-PHexomutase_C"/>
</dbReference>
<evidence type="ECO:0000259" key="8">
    <source>
        <dbReference type="Pfam" id="PF02878"/>
    </source>
</evidence>
<dbReference type="GO" id="GO:0004615">
    <property type="term" value="F:phosphomannomutase activity"/>
    <property type="evidence" value="ECO:0007669"/>
    <property type="project" value="TreeGrafter"/>
</dbReference>
<dbReference type="InterPro" id="IPR005845">
    <property type="entry name" value="A-D-PHexomutase_a/b/a-II"/>
</dbReference>
<dbReference type="HAMAP" id="MF_01554_B">
    <property type="entry name" value="GlmM_B"/>
    <property type="match status" value="1"/>
</dbReference>
<dbReference type="Pfam" id="PF02879">
    <property type="entry name" value="PGM_PMM_II"/>
    <property type="match status" value="1"/>
</dbReference>
<feature type="domain" description="Alpha-D-phosphohexomutase C-terminal" evidence="7">
    <location>
        <begin position="363"/>
        <end position="428"/>
    </location>
</feature>
<dbReference type="EMBL" id="CAEZYG010000013">
    <property type="protein sequence ID" value="CAB4704192.1"/>
    <property type="molecule type" value="Genomic_DNA"/>
</dbReference>
<dbReference type="Gene3D" id="3.30.310.50">
    <property type="entry name" value="Alpha-D-phosphohexomutase, C-terminal domain"/>
    <property type="match status" value="1"/>
</dbReference>
<gene>
    <name evidence="11" type="ORF">UFOPK2657_00162</name>
    <name evidence="12" type="ORF">UFOPK4000_00283</name>
</gene>
<evidence type="ECO:0000256" key="1">
    <source>
        <dbReference type="ARBA" id="ARBA00001946"/>
    </source>
</evidence>
<organism evidence="11">
    <name type="scientific">freshwater metagenome</name>
    <dbReference type="NCBI Taxonomy" id="449393"/>
    <lineage>
        <taxon>unclassified sequences</taxon>
        <taxon>metagenomes</taxon>
        <taxon>ecological metagenomes</taxon>
    </lineage>
</organism>
<dbReference type="GO" id="GO:0006048">
    <property type="term" value="P:UDP-N-acetylglucosamine biosynthetic process"/>
    <property type="evidence" value="ECO:0007669"/>
    <property type="project" value="TreeGrafter"/>
</dbReference>